<organism evidence="6 8">
    <name type="scientific">Shewanella fidelis</name>
    <dbReference type="NCBI Taxonomy" id="173509"/>
    <lineage>
        <taxon>Bacteria</taxon>
        <taxon>Pseudomonadati</taxon>
        <taxon>Pseudomonadota</taxon>
        <taxon>Gammaproteobacteria</taxon>
        <taxon>Alteromonadales</taxon>
        <taxon>Shewanellaceae</taxon>
        <taxon>Shewanella</taxon>
    </lineage>
</organism>
<proteinExistence type="predicted"/>
<evidence type="ECO:0000259" key="5">
    <source>
        <dbReference type="Pfam" id="PF12945"/>
    </source>
</evidence>
<dbReference type="Proteomes" id="UP001259340">
    <property type="component" value="Unassembled WGS sequence"/>
</dbReference>
<dbReference type="EMBL" id="JAPMLD010000008">
    <property type="protein sequence ID" value="MDW4825584.1"/>
    <property type="molecule type" value="Genomic_DNA"/>
</dbReference>
<keyword evidence="2" id="KW-0547">Nucleotide-binding</keyword>
<sequence>MPTEKDFKTLDSLSCNTEVHLQLLTPTQTIRLRSRLIGIDPGRAVILSLGHDKSWQNASAFIRERQTVIIRVVNSDEQDANILAFRSTIQQVVSTTGRWLIVTYPRELQTVALRQHSRVPIHIEANLTAVDSNEPIASGHLKDISIKGGAFVAAARSDLIIDSQFQLNIALEEEMLSIAVTLKNQQELEPQSGLAQYGFVLGDDEQMNTELIQKIVLQHLTSTTK</sequence>
<dbReference type="RefSeq" id="WP_310655667.1">
    <property type="nucleotide sequence ID" value="NZ_JAPMLA010000004.1"/>
</dbReference>
<dbReference type="GO" id="GO:0035438">
    <property type="term" value="F:cyclic-di-GMP binding"/>
    <property type="evidence" value="ECO:0007669"/>
    <property type="project" value="InterPro"/>
</dbReference>
<name>A0AAW8NRM5_9GAMM</name>
<feature type="domain" description="PilZ" evidence="4">
    <location>
        <begin position="113"/>
        <end position="213"/>
    </location>
</feature>
<keyword evidence="1" id="KW-0973">c-di-GMP</keyword>
<dbReference type="EMBL" id="JAPMLE010000001">
    <property type="protein sequence ID" value="MDR8525562.1"/>
    <property type="molecule type" value="Genomic_DNA"/>
</dbReference>
<evidence type="ECO:0000259" key="4">
    <source>
        <dbReference type="Pfam" id="PF07238"/>
    </source>
</evidence>
<dbReference type="Gene3D" id="2.40.10.220">
    <property type="entry name" value="predicted glycosyltransferase like domains"/>
    <property type="match status" value="1"/>
</dbReference>
<evidence type="ECO:0000256" key="3">
    <source>
        <dbReference type="ARBA" id="ARBA00023143"/>
    </source>
</evidence>
<accession>A0AAW8NRM5</accession>
<dbReference type="AlphaFoldDB" id="A0AAW8NRM5"/>
<dbReference type="Pfam" id="PF07238">
    <property type="entry name" value="PilZ"/>
    <property type="match status" value="1"/>
</dbReference>
<dbReference type="InterPro" id="IPR009875">
    <property type="entry name" value="PilZ_domain"/>
</dbReference>
<reference evidence="7 9" key="1">
    <citation type="journal article" date="2022" name="bioRxiv">
        <title>Prophages regulate Shewanella fidelis 3313 motility and biofilm formation: implications for gut colonization dynamics in Ciona robusta.</title>
        <authorList>
            <person name="Natarajan O."/>
            <person name="Gibboney S.L."/>
            <person name="Young M.N."/>
            <person name="Lim S.J."/>
            <person name="Pluta N."/>
            <person name="Atkinson C.G."/>
            <person name="Leigh B.A."/>
            <person name="Liberti A."/>
            <person name="Kees E.D."/>
            <person name="Breitbart M."/>
            <person name="Gralnick J.A."/>
            <person name="Dishaw L.J."/>
        </authorList>
    </citation>
    <scope>NUCLEOTIDE SEQUENCE [LARGE SCALE GENOMIC DNA]</scope>
    <source>
        <strain evidence="7 9">JG4066</strain>
    </source>
</reference>
<dbReference type="Gene3D" id="2.30.110.10">
    <property type="entry name" value="Electron Transport, Fmn-binding Protein, Chain A"/>
    <property type="match status" value="1"/>
</dbReference>
<feature type="domain" description="Type III secretion system flagellar brake protein YcgR PilZN" evidence="5">
    <location>
        <begin position="16"/>
        <end position="105"/>
    </location>
</feature>
<evidence type="ECO:0000256" key="2">
    <source>
        <dbReference type="ARBA" id="ARBA00022741"/>
    </source>
</evidence>
<dbReference type="InterPro" id="IPR012349">
    <property type="entry name" value="Split_barrel_FMN-bd"/>
</dbReference>
<dbReference type="SUPFAM" id="SSF141371">
    <property type="entry name" value="PilZ domain-like"/>
    <property type="match status" value="1"/>
</dbReference>
<evidence type="ECO:0000313" key="8">
    <source>
        <dbReference type="Proteomes" id="UP001259340"/>
    </source>
</evidence>
<dbReference type="Pfam" id="PF12945">
    <property type="entry name" value="PilZNR"/>
    <property type="match status" value="1"/>
</dbReference>
<dbReference type="Proteomes" id="UP001271263">
    <property type="component" value="Unassembled WGS sequence"/>
</dbReference>
<evidence type="ECO:0000256" key="1">
    <source>
        <dbReference type="ARBA" id="ARBA00022636"/>
    </source>
</evidence>
<keyword evidence="9" id="KW-1185">Reference proteome</keyword>
<evidence type="ECO:0000313" key="7">
    <source>
        <dbReference type="EMBL" id="MDW4825584.1"/>
    </source>
</evidence>
<reference evidence="6" key="2">
    <citation type="submission" date="2022-11" db="EMBL/GenBank/DDBJ databases">
        <title>Prophages regulate Shewanella fidelis motility and biofilm formation: implications for gut colonization dynamics in Ciona robusta.</title>
        <authorList>
            <person name="Natarajan O."/>
            <person name="Gibboney S.L."/>
            <person name="Young M.N."/>
            <person name="Lim S.J."/>
            <person name="Pluta N."/>
            <person name="Atkinson C.G.F."/>
            <person name="Leigh B.A."/>
            <person name="Liberti A."/>
            <person name="Kees E."/>
            <person name="Breitbart M."/>
            <person name="Gralnick J."/>
            <person name="Dishaw L.J."/>
        </authorList>
    </citation>
    <scope>NUCLEOTIDE SEQUENCE</scope>
    <source>
        <strain evidence="6">3313</strain>
    </source>
</reference>
<evidence type="ECO:0000313" key="9">
    <source>
        <dbReference type="Proteomes" id="UP001271263"/>
    </source>
</evidence>
<dbReference type="InterPro" id="IPR009926">
    <property type="entry name" value="T3SS_YcgR_PilZN"/>
</dbReference>
<keyword evidence="3" id="KW-0975">Bacterial flagellum</keyword>
<evidence type="ECO:0000313" key="6">
    <source>
        <dbReference type="EMBL" id="MDR8525562.1"/>
    </source>
</evidence>
<comment type="caution">
    <text evidence="6">The sequence shown here is derived from an EMBL/GenBank/DDBJ whole genome shotgun (WGS) entry which is preliminary data.</text>
</comment>
<protein>
    <submittedName>
        <fullName evidence="6">PilZ domain-containing protein</fullName>
    </submittedName>
</protein>
<gene>
    <name evidence="6" type="ORF">OS133_18265</name>
    <name evidence="7" type="ORF">OS134_16055</name>
</gene>